<gene>
    <name evidence="1" type="ORF">OG398_03055</name>
</gene>
<dbReference type="Gene3D" id="3.30.530.20">
    <property type="match status" value="1"/>
</dbReference>
<dbReference type="AlphaFoldDB" id="A0AAU2VJQ3"/>
<dbReference type="InterPro" id="IPR023393">
    <property type="entry name" value="START-like_dom_sf"/>
</dbReference>
<protein>
    <submittedName>
        <fullName evidence="1">Uncharacterized protein</fullName>
    </submittedName>
</protein>
<name>A0AAU2VJQ3_9ACTN</name>
<proteinExistence type="predicted"/>
<evidence type="ECO:0000313" key="1">
    <source>
        <dbReference type="EMBL" id="WTW67328.1"/>
    </source>
</evidence>
<sequence length="48" mass="5435">MSDPFKKAVAVVLYCLRRRPHLGDADFERDAGMVAADLNRLRELMESA</sequence>
<accession>A0AAU2VJQ3</accession>
<organism evidence="1">
    <name type="scientific">Streptomyces sp. NBC_00008</name>
    <dbReference type="NCBI Taxonomy" id="2903610"/>
    <lineage>
        <taxon>Bacteria</taxon>
        <taxon>Bacillati</taxon>
        <taxon>Actinomycetota</taxon>
        <taxon>Actinomycetes</taxon>
        <taxon>Kitasatosporales</taxon>
        <taxon>Streptomycetaceae</taxon>
        <taxon>Streptomyces</taxon>
    </lineage>
</organism>
<reference evidence="1" key="1">
    <citation type="submission" date="2022-10" db="EMBL/GenBank/DDBJ databases">
        <title>The complete genomes of actinobacterial strains from the NBC collection.</title>
        <authorList>
            <person name="Joergensen T.S."/>
            <person name="Alvarez Arevalo M."/>
            <person name="Sterndorff E.B."/>
            <person name="Faurdal D."/>
            <person name="Vuksanovic O."/>
            <person name="Mourched A.-S."/>
            <person name="Charusanti P."/>
            <person name="Shaw S."/>
            <person name="Blin K."/>
            <person name="Weber T."/>
        </authorList>
    </citation>
    <scope>NUCLEOTIDE SEQUENCE</scope>
    <source>
        <strain evidence="1">NBC_00008</strain>
    </source>
</reference>
<dbReference type="EMBL" id="CP108313">
    <property type="protein sequence ID" value="WTW67328.1"/>
    <property type="molecule type" value="Genomic_DNA"/>
</dbReference>